<keyword evidence="7" id="KW-0812">Transmembrane</keyword>
<dbReference type="EMBL" id="FOMJ01000002">
    <property type="protein sequence ID" value="SFD16589.1"/>
    <property type="molecule type" value="Genomic_DNA"/>
</dbReference>
<dbReference type="PANTHER" id="PTHR43531:SF11">
    <property type="entry name" value="METHYL-ACCEPTING CHEMOTAXIS PROTEIN 3"/>
    <property type="match status" value="1"/>
</dbReference>
<feature type="compositionally biased region" description="Polar residues" evidence="6">
    <location>
        <begin position="632"/>
        <end position="645"/>
    </location>
</feature>
<dbReference type="AlphaFoldDB" id="A0A1I1Q3G6"/>
<dbReference type="RefSeq" id="WP_093427619.1">
    <property type="nucleotide sequence ID" value="NZ_FOMJ01000002.1"/>
</dbReference>
<dbReference type="PROSITE" id="PS51753">
    <property type="entry name" value="HBM"/>
    <property type="match status" value="1"/>
</dbReference>
<evidence type="ECO:0000259" key="10">
    <source>
        <dbReference type="PROSITE" id="PS51753"/>
    </source>
</evidence>
<evidence type="ECO:0000259" key="8">
    <source>
        <dbReference type="PROSITE" id="PS50111"/>
    </source>
</evidence>
<dbReference type="InterPro" id="IPR032255">
    <property type="entry name" value="HBM"/>
</dbReference>
<feature type="compositionally biased region" description="Low complexity" evidence="6">
    <location>
        <begin position="614"/>
        <end position="626"/>
    </location>
</feature>
<gene>
    <name evidence="11" type="ORF">SAMN05660831_00964</name>
</gene>
<dbReference type="InterPro" id="IPR004090">
    <property type="entry name" value="Chemotax_Me-accpt_rcpt"/>
</dbReference>
<evidence type="ECO:0000259" key="9">
    <source>
        <dbReference type="PROSITE" id="PS50885"/>
    </source>
</evidence>
<dbReference type="InterPro" id="IPR051310">
    <property type="entry name" value="MCP_chemotaxis"/>
</dbReference>
<dbReference type="PROSITE" id="PS50111">
    <property type="entry name" value="CHEMOTAXIS_TRANSDUC_2"/>
    <property type="match status" value="1"/>
</dbReference>
<evidence type="ECO:0000256" key="2">
    <source>
        <dbReference type="ARBA" id="ARBA00022500"/>
    </source>
</evidence>
<evidence type="ECO:0000256" key="4">
    <source>
        <dbReference type="ARBA" id="ARBA00029447"/>
    </source>
</evidence>
<dbReference type="PROSITE" id="PS50885">
    <property type="entry name" value="HAMP"/>
    <property type="match status" value="1"/>
</dbReference>
<dbReference type="Proteomes" id="UP000198611">
    <property type="component" value="Unassembled WGS sequence"/>
</dbReference>
<feature type="transmembrane region" description="Helical" evidence="7">
    <location>
        <begin position="297"/>
        <end position="319"/>
    </location>
</feature>
<feature type="compositionally biased region" description="Polar residues" evidence="6">
    <location>
        <begin position="396"/>
        <end position="428"/>
    </location>
</feature>
<evidence type="ECO:0000256" key="5">
    <source>
        <dbReference type="PROSITE-ProRule" id="PRU00284"/>
    </source>
</evidence>
<sequence length="667" mass="71706">MVRFKNLSLAKKLSLGFGLVLALLAIISVVAFNSLSTSSDGFAEYRETALSTKTSGEAQANLLEARMAALKFVNDGSEAASEAEHERHEATLEFLDKAEQYIHDPDQQARLTEAREKTQQYGEAFAQVEEYKAERNRLFDEVLAVEGPIMEQRLTDIMRSAKDDGDASAAYVAGQAMRNLLLARLYVVKFLEDNSQSAVDRVNSEFGEFDQRMATLDQELQNPERRRLMQEVNNLKDVYTQAFDKTVETILARNEVKEGTMDVVGPEVADILEDIKIANGKVQDEIGPRVQGANERAMATVPVVSLVALVVGVFMAWVITRAVTRPVARVTEFVERFGEGDLTADLTVDSEDEVGRMSRALSNAVGRVRKALVDVSQATSALASASEEVSATSQSLSQGATEQASSVEETSATVEQARSSIQQNTENAKSTDEIATGASKKATEGGEAVRETVTAMNNIADKVTLIEDIAYKTNLLALNAAIEAARAGEHGKGFAVVAEEVRKLAERSQSSAGEISEMAGESVKVAERAGGLIDEVVPEIRRTADLVQEISASSEEQATGANQLAQAIEQLDTVAQQNASSSEELASTSEEMSSQAQQLQETVSFFELGEDSTEGTAARGGTSRGTQHAGHQGSTNRAGQASASHGVSKPAPAEGEAVDESEFQRFS</sequence>
<evidence type="ECO:0000313" key="12">
    <source>
        <dbReference type="Proteomes" id="UP000198611"/>
    </source>
</evidence>
<dbReference type="SMART" id="SM01358">
    <property type="entry name" value="HBM"/>
    <property type="match status" value="1"/>
</dbReference>
<dbReference type="InterPro" id="IPR004089">
    <property type="entry name" value="MCPsignal_dom"/>
</dbReference>
<comment type="subcellular location">
    <subcellularLocation>
        <location evidence="1">Membrane</location>
    </subcellularLocation>
</comment>
<evidence type="ECO:0000256" key="7">
    <source>
        <dbReference type="SAM" id="Phobius"/>
    </source>
</evidence>
<keyword evidence="2" id="KW-0145">Chemotaxis</keyword>
<feature type="domain" description="HAMP" evidence="9">
    <location>
        <begin position="321"/>
        <end position="373"/>
    </location>
</feature>
<dbReference type="GO" id="GO:0007165">
    <property type="term" value="P:signal transduction"/>
    <property type="evidence" value="ECO:0007669"/>
    <property type="project" value="UniProtKB-KW"/>
</dbReference>
<evidence type="ECO:0000313" key="11">
    <source>
        <dbReference type="EMBL" id="SFD16589.1"/>
    </source>
</evidence>
<dbReference type="OrthoDB" id="9781845at2"/>
<dbReference type="GO" id="GO:0004888">
    <property type="term" value="F:transmembrane signaling receptor activity"/>
    <property type="evidence" value="ECO:0007669"/>
    <property type="project" value="InterPro"/>
</dbReference>
<dbReference type="InterPro" id="IPR003660">
    <property type="entry name" value="HAMP_dom"/>
</dbReference>
<dbReference type="SUPFAM" id="SSF58104">
    <property type="entry name" value="Methyl-accepting chemotaxis protein (MCP) signaling domain"/>
    <property type="match status" value="1"/>
</dbReference>
<feature type="domain" description="Methyl-accepting transducer" evidence="8">
    <location>
        <begin position="378"/>
        <end position="593"/>
    </location>
</feature>
<dbReference type="GO" id="GO:0006935">
    <property type="term" value="P:chemotaxis"/>
    <property type="evidence" value="ECO:0007669"/>
    <property type="project" value="UniProtKB-KW"/>
</dbReference>
<feature type="region of interest" description="Disordered" evidence="6">
    <location>
        <begin position="575"/>
        <end position="667"/>
    </location>
</feature>
<feature type="domain" description="HBM" evidence="10">
    <location>
        <begin position="47"/>
        <end position="287"/>
    </location>
</feature>
<dbReference type="SMART" id="SM00304">
    <property type="entry name" value="HAMP"/>
    <property type="match status" value="1"/>
</dbReference>
<keyword evidence="7" id="KW-1133">Transmembrane helix</keyword>
<organism evidence="11 12">
    <name type="scientific">Thiohalospira halophila DSM 15071</name>
    <dbReference type="NCBI Taxonomy" id="1123397"/>
    <lineage>
        <taxon>Bacteria</taxon>
        <taxon>Pseudomonadati</taxon>
        <taxon>Pseudomonadota</taxon>
        <taxon>Gammaproteobacteria</taxon>
        <taxon>Thiohalospirales</taxon>
        <taxon>Thiohalospiraceae</taxon>
        <taxon>Thiohalospira</taxon>
    </lineage>
</organism>
<dbReference type="Gene3D" id="1.20.1440.210">
    <property type="match status" value="1"/>
</dbReference>
<evidence type="ECO:0000256" key="1">
    <source>
        <dbReference type="ARBA" id="ARBA00004370"/>
    </source>
</evidence>
<keyword evidence="12" id="KW-1185">Reference proteome</keyword>
<dbReference type="Gene3D" id="1.10.287.950">
    <property type="entry name" value="Methyl-accepting chemotaxis protein"/>
    <property type="match status" value="1"/>
</dbReference>
<dbReference type="PANTHER" id="PTHR43531">
    <property type="entry name" value="PROTEIN ICFG"/>
    <property type="match status" value="1"/>
</dbReference>
<dbReference type="SMART" id="SM00283">
    <property type="entry name" value="MA"/>
    <property type="match status" value="1"/>
</dbReference>
<reference evidence="11 12" key="1">
    <citation type="submission" date="2016-10" db="EMBL/GenBank/DDBJ databases">
        <authorList>
            <person name="de Groot N.N."/>
        </authorList>
    </citation>
    <scope>NUCLEOTIDE SEQUENCE [LARGE SCALE GENOMIC DNA]</scope>
    <source>
        <strain evidence="11 12">HL3</strain>
    </source>
</reference>
<keyword evidence="7" id="KW-0472">Membrane</keyword>
<dbReference type="Pfam" id="PF00672">
    <property type="entry name" value="HAMP"/>
    <property type="match status" value="1"/>
</dbReference>
<comment type="similarity">
    <text evidence="4">Belongs to the methyl-accepting chemotaxis (MCP) protein family.</text>
</comment>
<name>A0A1I1Q3G6_9GAMM</name>
<protein>
    <submittedName>
        <fullName evidence="11">Methyl-accepting chemotaxis protein</fullName>
    </submittedName>
</protein>
<dbReference type="PRINTS" id="PR00260">
    <property type="entry name" value="CHEMTRNSDUCR"/>
</dbReference>
<feature type="compositionally biased region" description="Low complexity" evidence="6">
    <location>
        <begin position="580"/>
        <end position="594"/>
    </location>
</feature>
<proteinExistence type="inferred from homology"/>
<keyword evidence="3 5" id="KW-0807">Transducer</keyword>
<dbReference type="InterPro" id="IPR024478">
    <property type="entry name" value="HlyB_4HB_MCP"/>
</dbReference>
<dbReference type="STRING" id="1123397.SAMN05660831_00964"/>
<feature type="region of interest" description="Disordered" evidence="6">
    <location>
        <begin position="384"/>
        <end position="448"/>
    </location>
</feature>
<evidence type="ECO:0000256" key="6">
    <source>
        <dbReference type="SAM" id="MobiDB-lite"/>
    </source>
</evidence>
<dbReference type="GO" id="GO:0005886">
    <property type="term" value="C:plasma membrane"/>
    <property type="evidence" value="ECO:0007669"/>
    <property type="project" value="TreeGrafter"/>
</dbReference>
<dbReference type="Pfam" id="PF00015">
    <property type="entry name" value="MCPsignal"/>
    <property type="match status" value="1"/>
</dbReference>
<accession>A0A1I1Q3G6</accession>
<dbReference type="FunFam" id="1.10.287.950:FF:000001">
    <property type="entry name" value="Methyl-accepting chemotaxis sensory transducer"/>
    <property type="match status" value="1"/>
</dbReference>
<dbReference type="CDD" id="cd06225">
    <property type="entry name" value="HAMP"/>
    <property type="match status" value="1"/>
</dbReference>
<feature type="compositionally biased region" description="Low complexity" evidence="6">
    <location>
        <begin position="384"/>
        <end position="395"/>
    </location>
</feature>
<evidence type="ECO:0000256" key="3">
    <source>
        <dbReference type="ARBA" id="ARBA00023224"/>
    </source>
</evidence>
<dbReference type="Pfam" id="PF12729">
    <property type="entry name" value="4HB_MCP_1"/>
    <property type="match status" value="1"/>
</dbReference>